<organism evidence="1">
    <name type="scientific">mine drainage metagenome</name>
    <dbReference type="NCBI Taxonomy" id="410659"/>
    <lineage>
        <taxon>unclassified sequences</taxon>
        <taxon>metagenomes</taxon>
        <taxon>ecological metagenomes</taxon>
    </lineage>
</organism>
<protein>
    <submittedName>
        <fullName evidence="1">Periplasmic solute binding protein</fullName>
    </submittedName>
</protein>
<evidence type="ECO:0000313" key="1">
    <source>
        <dbReference type="EMBL" id="EQD26342.1"/>
    </source>
</evidence>
<accession>T0Y2Z8</accession>
<dbReference type="GO" id="GO:0046872">
    <property type="term" value="F:metal ion binding"/>
    <property type="evidence" value="ECO:0007669"/>
    <property type="project" value="InterPro"/>
</dbReference>
<dbReference type="Pfam" id="PF01297">
    <property type="entry name" value="ZnuA"/>
    <property type="match status" value="1"/>
</dbReference>
<dbReference type="GO" id="GO:0030001">
    <property type="term" value="P:metal ion transport"/>
    <property type="evidence" value="ECO:0007669"/>
    <property type="project" value="InterPro"/>
</dbReference>
<reference evidence="1" key="1">
    <citation type="submission" date="2013-08" db="EMBL/GenBank/DDBJ databases">
        <authorList>
            <person name="Mendez C."/>
            <person name="Richter M."/>
            <person name="Ferrer M."/>
            <person name="Sanchez J."/>
        </authorList>
    </citation>
    <scope>NUCLEOTIDE SEQUENCE</scope>
</reference>
<dbReference type="Gene3D" id="3.40.50.1980">
    <property type="entry name" value="Nitrogenase molybdenum iron protein domain"/>
    <property type="match status" value="1"/>
</dbReference>
<dbReference type="EMBL" id="AUZY01013174">
    <property type="protein sequence ID" value="EQD26342.1"/>
    <property type="molecule type" value="Genomic_DNA"/>
</dbReference>
<reference evidence="1" key="2">
    <citation type="journal article" date="2014" name="ISME J.">
        <title>Microbial stratification in low pH oxic and suboxic macroscopic growths along an acid mine drainage.</title>
        <authorList>
            <person name="Mendez-Garcia C."/>
            <person name="Mesa V."/>
            <person name="Sprenger R.R."/>
            <person name="Richter M."/>
            <person name="Diez M.S."/>
            <person name="Solano J."/>
            <person name="Bargiela R."/>
            <person name="Golyshina O.V."/>
            <person name="Manteca A."/>
            <person name="Ramos J.L."/>
            <person name="Gallego J.R."/>
            <person name="Llorente I."/>
            <person name="Martins Dos Santos V.A."/>
            <person name="Jensen O.N."/>
            <person name="Pelaez A.I."/>
            <person name="Sanchez J."/>
            <person name="Ferrer M."/>
        </authorList>
    </citation>
    <scope>NUCLEOTIDE SEQUENCE</scope>
</reference>
<gene>
    <name evidence="1" type="ORF">B1B_19605</name>
</gene>
<dbReference type="AlphaFoldDB" id="T0Y2Z8"/>
<dbReference type="SUPFAM" id="SSF53807">
    <property type="entry name" value="Helical backbone' metal receptor"/>
    <property type="match status" value="1"/>
</dbReference>
<dbReference type="InterPro" id="IPR006127">
    <property type="entry name" value="ZnuA-like"/>
</dbReference>
<name>T0Y2Z8_9ZZZZ</name>
<comment type="caution">
    <text evidence="1">The sequence shown here is derived from an EMBL/GenBank/DDBJ whole genome shotgun (WGS) entry which is preliminary data.</text>
</comment>
<feature type="non-terminal residue" evidence="1">
    <location>
        <position position="1"/>
    </location>
</feature>
<proteinExistence type="predicted"/>
<sequence length="145" mass="15443">ASNRFVASLEPWSQEIRHLKAGFGGASVAVTEPVADYLLQSGGLVVATPWALQAAIMNGVDPSPQDVVLEDNLLAHHQVKVLIYNQQAVDSTTASFLALARAHGVPVVGVYETMPAHYSYQTWMAAETTAIYNALSHGSSTAHLS</sequence>